<feature type="transmembrane region" description="Helical" evidence="2">
    <location>
        <begin position="356"/>
        <end position="375"/>
    </location>
</feature>
<evidence type="ECO:0000256" key="2">
    <source>
        <dbReference type="SAM" id="Phobius"/>
    </source>
</evidence>
<feature type="region of interest" description="Disordered" evidence="1">
    <location>
        <begin position="486"/>
        <end position="510"/>
    </location>
</feature>
<comment type="caution">
    <text evidence="4">The sequence shown here is derived from an EMBL/GenBank/DDBJ whole genome shotgun (WGS) entry which is preliminary data.</text>
</comment>
<proteinExistence type="predicted"/>
<keyword evidence="2" id="KW-0812">Transmembrane</keyword>
<gene>
    <name evidence="4" type="ORF">BZK42_22180</name>
</gene>
<evidence type="ECO:0000256" key="1">
    <source>
        <dbReference type="SAM" id="MobiDB-lite"/>
    </source>
</evidence>
<keyword evidence="2" id="KW-0472">Membrane</keyword>
<evidence type="ECO:0000313" key="5">
    <source>
        <dbReference type="Proteomes" id="UP000192573"/>
    </source>
</evidence>
<dbReference type="Pfam" id="PF07916">
    <property type="entry name" value="TraG_N"/>
    <property type="match status" value="1"/>
</dbReference>
<feature type="transmembrane region" description="Helical" evidence="2">
    <location>
        <begin position="382"/>
        <end position="400"/>
    </location>
</feature>
<feature type="domain" description="TraG N-terminal Proteobacteria" evidence="3">
    <location>
        <begin position="8"/>
        <end position="474"/>
    </location>
</feature>
<feature type="transmembrane region" description="Helical" evidence="2">
    <location>
        <begin position="68"/>
        <end position="88"/>
    </location>
</feature>
<name>A0A1V8NU67_CITBR</name>
<feature type="transmembrane region" description="Helical" evidence="2">
    <location>
        <begin position="440"/>
        <end position="458"/>
    </location>
</feature>
<reference evidence="4 5" key="1">
    <citation type="submission" date="2017-03" db="EMBL/GenBank/DDBJ databases">
        <authorList>
            <person name="Afonso C.L."/>
            <person name="Miller P.J."/>
            <person name="Scott M.A."/>
            <person name="Spackman E."/>
            <person name="Goraichik I."/>
            <person name="Dimitrov K.M."/>
            <person name="Suarez D.L."/>
            <person name="Swayne D.E."/>
        </authorList>
    </citation>
    <scope>NUCLEOTIDE SEQUENCE [LARGE SCALE GENOMIC DNA]</scope>
    <source>
        <strain evidence="4 5">ATCC 51113</strain>
    </source>
</reference>
<evidence type="ECO:0000313" key="4">
    <source>
        <dbReference type="EMBL" id="OQM39961.1"/>
    </source>
</evidence>
<evidence type="ECO:0000259" key="3">
    <source>
        <dbReference type="Pfam" id="PF07916"/>
    </source>
</evidence>
<dbReference type="Proteomes" id="UP000192573">
    <property type="component" value="Unassembled WGS sequence"/>
</dbReference>
<feature type="transmembrane region" description="Helical" evidence="2">
    <location>
        <begin position="7"/>
        <end position="23"/>
    </location>
</feature>
<dbReference type="RefSeq" id="WP_080860239.1">
    <property type="nucleotide sequence ID" value="NZ_CP077405.1"/>
</dbReference>
<dbReference type="EMBL" id="NAEW01000015">
    <property type="protein sequence ID" value="OQM39961.1"/>
    <property type="molecule type" value="Genomic_DNA"/>
</dbReference>
<accession>A0A1V8NU67</accession>
<dbReference type="AlphaFoldDB" id="A0A1V8NU67"/>
<organism evidence="4 5">
    <name type="scientific">Citrobacter braakii</name>
    <dbReference type="NCBI Taxonomy" id="57706"/>
    <lineage>
        <taxon>Bacteria</taxon>
        <taxon>Pseudomonadati</taxon>
        <taxon>Pseudomonadota</taxon>
        <taxon>Gammaproteobacteria</taxon>
        <taxon>Enterobacterales</taxon>
        <taxon>Enterobacteriaceae</taxon>
        <taxon>Citrobacter</taxon>
        <taxon>Citrobacter freundii complex</taxon>
    </lineage>
</organism>
<protein>
    <submittedName>
        <fullName evidence="4">Conjugal transfer protein TraG</fullName>
    </submittedName>
</protein>
<keyword evidence="2" id="KW-1133">Transmembrane helix</keyword>
<dbReference type="InterPro" id="IPR012931">
    <property type="entry name" value="TraG_N_Proteobacteria"/>
</dbReference>
<sequence>MTANSIIEYILVFFGWIMNNAMWDIMSGTGLYLLPLVFKCAGIWLKTREEGFDEGNKGLLLQPRMENALYVPYLVILFCIIPVAPVNISTMKFDGSRAKQCHVLVVTPQASGYSSVVSDLGGKTAKIPMWWFLVYRLSKGTTQAMIASIPCGGKIRQMRFEVQHSQLHDPVLIQELQDFSGSCYSRAYYRLKSTNQSLTDKTINSVGWIGSDYFLNTAGYYDTYTSKQPRRAWPWNDKRDAGYANTGDGGYPTCKEWWSDPKKGLKDRVLASLPSRVKADFQLQNVKNWQELALRWLVSPRNVSLSGGGETYSVGSNDNATGFVGNLTRLATTVGVGMKQFEALPGFDALKQALPIVQALLEMMVIIVIPVLLMFSAYDPKTIVTITFALFALMFISFWWEVAGWLDDQLLTIMYGARDDSGLASGVPFANFVSSVSDGWIMNLVLGVMYILFPLSWFGMMGWTGVHLGNFATQIIGDGAKLPQDAGNEGGKKTKDAAVSAVTKGKGKLK</sequence>